<keyword evidence="5" id="KW-0808">Transferase</keyword>
<dbReference type="Pfam" id="PF02518">
    <property type="entry name" value="HATPase_c"/>
    <property type="match status" value="1"/>
</dbReference>
<feature type="domain" description="Histidine kinase" evidence="12">
    <location>
        <begin position="799"/>
        <end position="1038"/>
    </location>
</feature>
<evidence type="ECO:0000256" key="9">
    <source>
        <dbReference type="PROSITE-ProRule" id="PRU00703"/>
    </source>
</evidence>
<dbReference type="SMART" id="SM00387">
    <property type="entry name" value="HATPase_c"/>
    <property type="match status" value="1"/>
</dbReference>
<keyword evidence="18" id="KW-1185">Reference proteome</keyword>
<organism evidence="17 18">
    <name type="scientific">Pseudanabaena galeata UHCC 0370</name>
    <dbReference type="NCBI Taxonomy" id="3110310"/>
    <lineage>
        <taxon>Bacteria</taxon>
        <taxon>Bacillati</taxon>
        <taxon>Cyanobacteriota</taxon>
        <taxon>Cyanophyceae</taxon>
        <taxon>Pseudanabaenales</taxon>
        <taxon>Pseudanabaenaceae</taxon>
        <taxon>Pseudanabaena</taxon>
    </lineage>
</organism>
<comment type="caution">
    <text evidence="17">The sequence shown here is derived from an EMBL/GenBank/DDBJ whole genome shotgun (WGS) entry which is preliminary data.</text>
</comment>
<evidence type="ECO:0000256" key="5">
    <source>
        <dbReference type="ARBA" id="ARBA00022679"/>
    </source>
</evidence>
<comment type="catalytic activity">
    <reaction evidence="1">
        <text>ATP + protein L-histidine = ADP + protein N-phospho-L-histidine.</text>
        <dbReference type="EC" id="2.7.13.3"/>
    </reaction>
</comment>
<dbReference type="InterPro" id="IPR003594">
    <property type="entry name" value="HATPase_dom"/>
</dbReference>
<protein>
    <recommendedName>
        <fullName evidence="3">histidine kinase</fullName>
        <ecNumber evidence="3">2.7.13.3</ecNumber>
    </recommendedName>
</protein>
<dbReference type="InterPro" id="IPR011006">
    <property type="entry name" value="CheY-like_superfamily"/>
</dbReference>
<dbReference type="Pfam" id="PF00571">
    <property type="entry name" value="CBS"/>
    <property type="match status" value="2"/>
</dbReference>
<dbReference type="SUPFAM" id="SSF52172">
    <property type="entry name" value="CheY-like"/>
    <property type="match status" value="1"/>
</dbReference>
<dbReference type="SUPFAM" id="SSF47384">
    <property type="entry name" value="Homodimeric domain of signal transducing histidine kinase"/>
    <property type="match status" value="1"/>
</dbReference>
<name>A0ABU5TPZ7_9CYAN</name>
<evidence type="ECO:0000259" key="15">
    <source>
        <dbReference type="PROSITE" id="PS50113"/>
    </source>
</evidence>
<evidence type="ECO:0000256" key="1">
    <source>
        <dbReference type="ARBA" id="ARBA00000085"/>
    </source>
</evidence>
<dbReference type="SMART" id="SM00091">
    <property type="entry name" value="PAS"/>
    <property type="match status" value="2"/>
</dbReference>
<dbReference type="Gene3D" id="3.30.565.10">
    <property type="entry name" value="Histidine kinase-like ATPase, C-terminal domain"/>
    <property type="match status" value="1"/>
</dbReference>
<dbReference type="PANTHER" id="PTHR43047:SF63">
    <property type="entry name" value="HISTIDINE KINASE"/>
    <property type="match status" value="1"/>
</dbReference>
<comment type="similarity">
    <text evidence="2">In the N-terminal section; belongs to the phytochrome family.</text>
</comment>
<dbReference type="SMART" id="SM00448">
    <property type="entry name" value="REC"/>
    <property type="match status" value="1"/>
</dbReference>
<evidence type="ECO:0000259" key="12">
    <source>
        <dbReference type="PROSITE" id="PS50109"/>
    </source>
</evidence>
<dbReference type="Pfam" id="PF00072">
    <property type="entry name" value="Response_reg"/>
    <property type="match status" value="1"/>
</dbReference>
<dbReference type="PANTHER" id="PTHR43047">
    <property type="entry name" value="TWO-COMPONENT HISTIDINE PROTEIN KINASE"/>
    <property type="match status" value="1"/>
</dbReference>
<dbReference type="InterPro" id="IPR000700">
    <property type="entry name" value="PAS-assoc_C"/>
</dbReference>
<feature type="domain" description="Response regulatory" evidence="13">
    <location>
        <begin position="1068"/>
        <end position="1184"/>
    </location>
</feature>
<keyword evidence="7" id="KW-0902">Two-component regulatory system</keyword>
<feature type="modified residue" description="4-aspartylphosphate" evidence="8">
    <location>
        <position position="1117"/>
    </location>
</feature>
<evidence type="ECO:0000313" key="18">
    <source>
        <dbReference type="Proteomes" id="UP001301388"/>
    </source>
</evidence>
<dbReference type="SUPFAM" id="SSF55785">
    <property type="entry name" value="PYP-like sensor domain (PAS domain)"/>
    <property type="match status" value="2"/>
</dbReference>
<evidence type="ECO:0000256" key="3">
    <source>
        <dbReference type="ARBA" id="ARBA00012438"/>
    </source>
</evidence>
<dbReference type="Gene3D" id="3.10.580.10">
    <property type="entry name" value="CBS-domain"/>
    <property type="match status" value="1"/>
</dbReference>
<feature type="domain" description="CBS" evidence="16">
    <location>
        <begin position="13"/>
        <end position="73"/>
    </location>
</feature>
<dbReference type="PROSITE" id="PS50113">
    <property type="entry name" value="PAC"/>
    <property type="match status" value="1"/>
</dbReference>
<evidence type="ECO:0000259" key="13">
    <source>
        <dbReference type="PROSITE" id="PS50110"/>
    </source>
</evidence>
<gene>
    <name evidence="17" type="ORF">VB774_20980</name>
</gene>
<feature type="domain" description="Phytochrome chromophore attachment site" evidence="11">
    <location>
        <begin position="606"/>
        <end position="744"/>
    </location>
</feature>
<dbReference type="RefSeq" id="WP_323263199.1">
    <property type="nucleotide sequence ID" value="NZ_JAYGIE010000110.1"/>
</dbReference>
<dbReference type="InterPro" id="IPR029016">
    <property type="entry name" value="GAF-like_dom_sf"/>
</dbReference>
<dbReference type="SUPFAM" id="SSF55874">
    <property type="entry name" value="ATPase domain of HSP90 chaperone/DNA topoisomerase II/histidine kinase"/>
    <property type="match status" value="1"/>
</dbReference>
<keyword evidence="6" id="KW-0418">Kinase</keyword>
<dbReference type="CDD" id="cd00082">
    <property type="entry name" value="HisKA"/>
    <property type="match status" value="1"/>
</dbReference>
<dbReference type="CDD" id="cd00130">
    <property type="entry name" value="PAS"/>
    <property type="match status" value="2"/>
</dbReference>
<evidence type="ECO:0000256" key="8">
    <source>
        <dbReference type="PROSITE-ProRule" id="PRU00169"/>
    </source>
</evidence>
<dbReference type="SUPFAM" id="SSF55781">
    <property type="entry name" value="GAF domain-like"/>
    <property type="match status" value="2"/>
</dbReference>
<dbReference type="InterPro" id="IPR003661">
    <property type="entry name" value="HisK_dim/P_dom"/>
</dbReference>
<evidence type="ECO:0000313" key="17">
    <source>
        <dbReference type="EMBL" id="MEA5480111.1"/>
    </source>
</evidence>
<dbReference type="InterPro" id="IPR001789">
    <property type="entry name" value="Sig_transdc_resp-reg_receiver"/>
</dbReference>
<evidence type="ECO:0000256" key="2">
    <source>
        <dbReference type="ARBA" id="ARBA00006402"/>
    </source>
</evidence>
<proteinExistence type="inferred from homology"/>
<dbReference type="SMART" id="SM00086">
    <property type="entry name" value="PAC"/>
    <property type="match status" value="2"/>
</dbReference>
<dbReference type="InterPro" id="IPR004358">
    <property type="entry name" value="Sig_transdc_His_kin-like_C"/>
</dbReference>
<reference evidence="17 18" key="1">
    <citation type="submission" date="2023-12" db="EMBL/GenBank/DDBJ databases">
        <title>Baltic Sea Cyanobacteria.</title>
        <authorList>
            <person name="Delbaje E."/>
            <person name="Fewer D.P."/>
            <person name="Shishido T.K."/>
        </authorList>
    </citation>
    <scope>NUCLEOTIDE SEQUENCE [LARGE SCALE GENOMIC DNA]</scope>
    <source>
        <strain evidence="17 18">UHCC 0370</strain>
    </source>
</reference>
<dbReference type="InterPro" id="IPR036097">
    <property type="entry name" value="HisK_dim/P_sf"/>
</dbReference>
<dbReference type="Gene3D" id="1.10.287.130">
    <property type="match status" value="1"/>
</dbReference>
<keyword evidence="9" id="KW-0129">CBS domain</keyword>
<feature type="domain" description="CBS" evidence="16">
    <location>
        <begin position="84"/>
        <end position="142"/>
    </location>
</feature>
<evidence type="ECO:0000259" key="16">
    <source>
        <dbReference type="PROSITE" id="PS51371"/>
    </source>
</evidence>
<dbReference type="InterPro" id="IPR036890">
    <property type="entry name" value="HATPase_C_sf"/>
</dbReference>
<dbReference type="Pfam" id="PF00512">
    <property type="entry name" value="HisKA"/>
    <property type="match status" value="1"/>
</dbReference>
<dbReference type="InterPro" id="IPR000644">
    <property type="entry name" value="CBS_dom"/>
</dbReference>
<dbReference type="CDD" id="cd16922">
    <property type="entry name" value="HATPase_EvgS-ArcB-TorS-like"/>
    <property type="match status" value="1"/>
</dbReference>
<dbReference type="PRINTS" id="PR00344">
    <property type="entry name" value="BCTRLSENSOR"/>
</dbReference>
<evidence type="ECO:0000259" key="11">
    <source>
        <dbReference type="PROSITE" id="PS50046"/>
    </source>
</evidence>
<evidence type="ECO:0000256" key="6">
    <source>
        <dbReference type="ARBA" id="ARBA00022777"/>
    </source>
</evidence>
<dbReference type="EC" id="2.7.13.3" evidence="3"/>
<dbReference type="Pfam" id="PF13426">
    <property type="entry name" value="PAS_9"/>
    <property type="match status" value="2"/>
</dbReference>
<feature type="coiled-coil region" evidence="10">
    <location>
        <begin position="745"/>
        <end position="792"/>
    </location>
</feature>
<evidence type="ECO:0000256" key="4">
    <source>
        <dbReference type="ARBA" id="ARBA00022553"/>
    </source>
</evidence>
<dbReference type="PROSITE" id="PS51371">
    <property type="entry name" value="CBS"/>
    <property type="match status" value="2"/>
</dbReference>
<feature type="domain" description="PAC" evidence="15">
    <location>
        <begin position="221"/>
        <end position="275"/>
    </location>
</feature>
<dbReference type="InterPro" id="IPR000014">
    <property type="entry name" value="PAS"/>
</dbReference>
<dbReference type="EMBL" id="JAYGIE010000110">
    <property type="protein sequence ID" value="MEA5480111.1"/>
    <property type="molecule type" value="Genomic_DNA"/>
</dbReference>
<dbReference type="PROSITE" id="PS50110">
    <property type="entry name" value="RESPONSE_REGULATORY"/>
    <property type="match status" value="1"/>
</dbReference>
<dbReference type="InterPro" id="IPR005467">
    <property type="entry name" value="His_kinase_dom"/>
</dbReference>
<dbReference type="PROSITE" id="PS50046">
    <property type="entry name" value="PHYTOCHROME_2"/>
    <property type="match status" value="2"/>
</dbReference>
<dbReference type="Proteomes" id="UP001301388">
    <property type="component" value="Unassembled WGS sequence"/>
</dbReference>
<accession>A0ABU5TPZ7</accession>
<dbReference type="PROSITE" id="PS50112">
    <property type="entry name" value="PAS"/>
    <property type="match status" value="2"/>
</dbReference>
<evidence type="ECO:0000256" key="7">
    <source>
        <dbReference type="ARBA" id="ARBA00023012"/>
    </source>
</evidence>
<evidence type="ECO:0000259" key="14">
    <source>
        <dbReference type="PROSITE" id="PS50112"/>
    </source>
</evidence>
<dbReference type="SMART" id="SM00065">
    <property type="entry name" value="GAF"/>
    <property type="match status" value="2"/>
</dbReference>
<dbReference type="CDD" id="cd17546">
    <property type="entry name" value="REC_hyHK_CKI1_RcsC-like"/>
    <property type="match status" value="1"/>
</dbReference>
<dbReference type="InterPro" id="IPR001610">
    <property type="entry name" value="PAC"/>
</dbReference>
<dbReference type="SMART" id="SM00388">
    <property type="entry name" value="HisKA"/>
    <property type="match status" value="1"/>
</dbReference>
<keyword evidence="4 8" id="KW-0597">Phosphoprotein</keyword>
<dbReference type="InterPro" id="IPR003018">
    <property type="entry name" value="GAF"/>
</dbReference>
<dbReference type="InterPro" id="IPR046342">
    <property type="entry name" value="CBS_dom_sf"/>
</dbReference>
<dbReference type="NCBIfam" id="TIGR00229">
    <property type="entry name" value="sensory_box"/>
    <property type="match status" value="2"/>
</dbReference>
<dbReference type="Gene3D" id="3.40.50.2300">
    <property type="match status" value="1"/>
</dbReference>
<feature type="domain" description="PAS" evidence="14">
    <location>
        <begin position="276"/>
        <end position="330"/>
    </location>
</feature>
<dbReference type="SMART" id="SM00116">
    <property type="entry name" value="CBS"/>
    <property type="match status" value="2"/>
</dbReference>
<dbReference type="Gene3D" id="3.30.450.20">
    <property type="entry name" value="PAS domain"/>
    <property type="match status" value="2"/>
</dbReference>
<dbReference type="InterPro" id="IPR016132">
    <property type="entry name" value="Phyto_chromo_attachment"/>
</dbReference>
<sequence>MFTSVDPLAHLPLTSTIILDPLVVEPETTVMEAIAKMHREKAHYLLVVKSEHLLGIFTEQDVLRLIAQRHLPHNLDNSLIGEVMSSPVVTLQEAAFTDALVAINLFQKYQIRQLPIVDRGDRLVGVVTSESMQSYASHQQTEMDYRKLMQELTSFKIGLDQAALVAITDVKGVITYVNDQFCEVSGYSRDELMGKTHRLIKSSYHPSAFFQDLWQTISHGQVWRGEICNRTKNGSLYWVDSTIVPFTDSQGRAQHYLAVRVDITARKLAEAALKSSETRFRRVFESNIVGMMFTDFSGQITDANDRFLDLLGYSRQDLSDKRISWETITPAEYLPSDLHALQHLKLSRVIAPWEKVYYHKDGHLIHVLIGVAMLAEDDCVCVVVDISDRKQAEEMIRQQVSRETLLREITQRIRQSLDIHTVFNTACQEIRSVIQADRVGIFKFYPDSGFSDGEFVAESVGEGFVSAMAIPIHDHCFGEKYAPLYLQGRYAAMSDIYQLQEQCHTDVLARFQVRANLVMPLFYGEQLWGLLCIHQCSSSRCWHPSEINFIQQISVQLGISLQQTSLYEQVQIELRIRKQAELELQQKAEQSKLLQTITQRIRSTLNLDAILKTTVEEVHRVLNSDRVLVYRVFPDKTGAVIAESVSPQWMSTLESSFPEEVFPQVNYDRYVQGRIFALRDREAEPLEVLPCLADFLADLEVRAKLVVPIIQNEALWGLLIAHQCDRPRLWQAWESNLLQQIAGQLAIAIQQADLLEQLQQELRDRQQTQQVLTEINQRLAVSNEELARATRLKDEFLANMSHELRTPLNAILGMTEGMQEQVFGKISNAQIKALQTIERSGSHLLELINDILDVAKIESGQIELEYSTISVESLCQSSLTFIRQQAVKKSIQLETKLSPNLPELIVDERRIRQVLINLLNNAVKFTSEGGCITLEASCQPLSVEMQKAWGSGNLPESDFTRYIHIAIRDTGIGIAPENISKLFQPFIQIDSALNRQYQGTGLGLALVKRIVEMHGGKVMLSSVLGSGSCFTVILPCAELASPSVAVAMEYQAEDLSCESVQTQQAAPVILLVEDNEANIITISSYLTAKGYLIVLANNGEEAIALAQSANPDLILMDIQMPVMDGLEATKQIRQIPSLDHVPIIAITALAMDNDVERCLAAGANDYLSKPIKLRQLTKIIQQFLTPDPYSSVRSNQESFCKY</sequence>
<keyword evidence="10" id="KW-0175">Coiled coil</keyword>
<feature type="domain" description="Phytochrome chromophore attachment site" evidence="11">
    <location>
        <begin position="418"/>
        <end position="556"/>
    </location>
</feature>
<dbReference type="InterPro" id="IPR035965">
    <property type="entry name" value="PAS-like_dom_sf"/>
</dbReference>
<dbReference type="Pfam" id="PF01590">
    <property type="entry name" value="GAF"/>
    <property type="match status" value="2"/>
</dbReference>
<dbReference type="PROSITE" id="PS50109">
    <property type="entry name" value="HIS_KIN"/>
    <property type="match status" value="1"/>
</dbReference>
<feature type="domain" description="PAS" evidence="14">
    <location>
        <begin position="165"/>
        <end position="207"/>
    </location>
</feature>
<evidence type="ECO:0000256" key="10">
    <source>
        <dbReference type="SAM" id="Coils"/>
    </source>
</evidence>
<dbReference type="SUPFAM" id="SSF54631">
    <property type="entry name" value="CBS-domain pair"/>
    <property type="match status" value="1"/>
</dbReference>
<dbReference type="Gene3D" id="3.30.450.40">
    <property type="match status" value="2"/>
</dbReference>